<name>A0ABX0DFM1_9ACTN</name>
<protein>
    <recommendedName>
        <fullName evidence="3">DUF1918 domain-containing protein</fullName>
    </recommendedName>
</protein>
<accession>A0ABX0DFM1</accession>
<gene>
    <name evidence="1" type="ORF">G6048_00365</name>
</gene>
<evidence type="ECO:0000313" key="2">
    <source>
        <dbReference type="Proteomes" id="UP001518140"/>
    </source>
</evidence>
<evidence type="ECO:0008006" key="3">
    <source>
        <dbReference type="Google" id="ProtNLM"/>
    </source>
</evidence>
<evidence type="ECO:0000313" key="1">
    <source>
        <dbReference type="EMBL" id="NGO40671.1"/>
    </source>
</evidence>
<comment type="caution">
    <text evidence="1">The sequence shown here is derived from an EMBL/GenBank/DDBJ whole genome shotgun (WGS) entry which is preliminary data.</text>
</comment>
<sequence>MHVGARIELTARIETFGRVAEAGDQGVIQQTHTGGLLTVRMDDGRPQFPHRDEVTAALGVTPTRPGGVPRRPEQ</sequence>
<dbReference type="Proteomes" id="UP001518140">
    <property type="component" value="Unassembled WGS sequence"/>
</dbReference>
<organism evidence="1 2">
    <name type="scientific">Streptomyces ureilyticus</name>
    <dbReference type="NCBI Taxonomy" id="1775131"/>
    <lineage>
        <taxon>Bacteria</taxon>
        <taxon>Bacillati</taxon>
        <taxon>Actinomycetota</taxon>
        <taxon>Actinomycetes</taxon>
        <taxon>Kitasatosporales</taxon>
        <taxon>Streptomycetaceae</taxon>
        <taxon>Streptomyces</taxon>
    </lineage>
</organism>
<proteinExistence type="predicted"/>
<keyword evidence="2" id="KW-1185">Reference proteome</keyword>
<dbReference type="EMBL" id="JAAKZX010000001">
    <property type="protein sequence ID" value="NGO40671.1"/>
    <property type="molecule type" value="Genomic_DNA"/>
</dbReference>
<dbReference type="RefSeq" id="WP_165337356.1">
    <property type="nucleotide sequence ID" value="NZ_JAAKZX010000001.1"/>
</dbReference>
<reference evidence="1 2" key="1">
    <citation type="submission" date="2020-02" db="EMBL/GenBank/DDBJ databases">
        <title>Whole-genome analyses of novel actinobacteria.</title>
        <authorList>
            <person name="Sahin N."/>
            <person name="Tokatli A."/>
        </authorList>
    </citation>
    <scope>NUCLEOTIDE SEQUENCE [LARGE SCALE GENOMIC DNA]</scope>
    <source>
        <strain evidence="1 2">YC419</strain>
    </source>
</reference>